<evidence type="ECO:0000256" key="2">
    <source>
        <dbReference type="ARBA" id="ARBA00010966"/>
    </source>
</evidence>
<dbReference type="InterPro" id="IPR000467">
    <property type="entry name" value="G_patch_dom"/>
</dbReference>
<organism evidence="8 9">
    <name type="scientific">Podarcis muralis</name>
    <name type="common">Wall lizard</name>
    <name type="synonym">Lacerta muralis</name>
    <dbReference type="NCBI Taxonomy" id="64176"/>
    <lineage>
        <taxon>Eukaryota</taxon>
        <taxon>Metazoa</taxon>
        <taxon>Chordata</taxon>
        <taxon>Craniata</taxon>
        <taxon>Vertebrata</taxon>
        <taxon>Euteleostomi</taxon>
        <taxon>Lepidosauria</taxon>
        <taxon>Squamata</taxon>
        <taxon>Bifurcata</taxon>
        <taxon>Unidentata</taxon>
        <taxon>Episquamata</taxon>
        <taxon>Laterata</taxon>
        <taxon>Lacertibaenia</taxon>
        <taxon>Lacertidae</taxon>
        <taxon>Podarcis</taxon>
    </lineage>
</organism>
<reference evidence="8 9" key="1">
    <citation type="journal article" date="2019" name="Proc. Natl. Acad. Sci. U.S.A.">
        <title>Regulatory changes in pterin and carotenoid genes underlie balanced color polymorphisms in the wall lizard.</title>
        <authorList>
            <person name="Andrade P."/>
            <person name="Pinho C."/>
            <person name="Perez I de Lanuza G."/>
            <person name="Afonso S."/>
            <person name="Brejcha J."/>
            <person name="Rubin C.J."/>
            <person name="Wallerman O."/>
            <person name="Pereira P."/>
            <person name="Sabatino S.J."/>
            <person name="Bellati A."/>
            <person name="Pellitteri-Rosa D."/>
            <person name="Bosakova Z."/>
            <person name="Bunikis I."/>
            <person name="Carretero M.A."/>
            <person name="Feiner N."/>
            <person name="Marsik P."/>
            <person name="Pauperio F."/>
            <person name="Salvi D."/>
            <person name="Soler L."/>
            <person name="While G.M."/>
            <person name="Uller T."/>
            <person name="Font E."/>
            <person name="Andersson L."/>
            <person name="Carneiro M."/>
        </authorList>
    </citation>
    <scope>NUCLEOTIDE SEQUENCE</scope>
</reference>
<dbReference type="Gene3D" id="2.30.30.140">
    <property type="match status" value="1"/>
</dbReference>
<feature type="region of interest" description="Disordered" evidence="6">
    <location>
        <begin position="265"/>
        <end position="284"/>
    </location>
</feature>
<dbReference type="Pfam" id="PF25088">
    <property type="entry name" value="GPKOW_C"/>
    <property type="match status" value="1"/>
</dbReference>
<dbReference type="PANTHER" id="PTHR15818">
    <property type="entry name" value="G PATCH AND KOW-CONTAINING"/>
    <property type="match status" value="1"/>
</dbReference>
<dbReference type="PANTHER" id="PTHR15818:SF2">
    <property type="entry name" value="G-PATCH DOMAIN AND KOW MOTIFS-CONTAINING PROTEIN"/>
    <property type="match status" value="1"/>
</dbReference>
<gene>
    <name evidence="8" type="primary">GPKOW</name>
</gene>
<dbReference type="GO" id="GO:0000398">
    <property type="term" value="P:mRNA splicing, via spliceosome"/>
    <property type="evidence" value="ECO:0007669"/>
    <property type="project" value="UniProtKB-UniRule"/>
</dbReference>
<feature type="domain" description="G-patch" evidence="7">
    <location>
        <begin position="291"/>
        <end position="337"/>
    </location>
</feature>
<evidence type="ECO:0000256" key="5">
    <source>
        <dbReference type="RuleBase" id="RU369096"/>
    </source>
</evidence>
<dbReference type="InterPro" id="IPR041993">
    <property type="entry name" value="GPKOW_KOW1"/>
</dbReference>
<accession>A0A670JWX8</accession>
<evidence type="ECO:0000256" key="4">
    <source>
        <dbReference type="ARBA" id="ARBA00023242"/>
    </source>
</evidence>
<evidence type="ECO:0000313" key="8">
    <source>
        <dbReference type="Ensembl" id="ENSPMRP00000028966.1"/>
    </source>
</evidence>
<dbReference type="Proteomes" id="UP000472272">
    <property type="component" value="Chromosome 17"/>
</dbReference>
<protein>
    <recommendedName>
        <fullName evidence="5">G-patch domain and KOW motifs-containing protein</fullName>
    </recommendedName>
</protein>
<dbReference type="Ensembl" id="ENSPMRT00000030731.1">
    <property type="protein sequence ID" value="ENSPMRP00000028966.1"/>
    <property type="gene ID" value="ENSPMRG00000018732.1"/>
</dbReference>
<dbReference type="Pfam" id="PF12656">
    <property type="entry name" value="G-patch_2"/>
    <property type="match status" value="1"/>
</dbReference>
<evidence type="ECO:0000256" key="1">
    <source>
        <dbReference type="ARBA" id="ARBA00004123"/>
    </source>
</evidence>
<feature type="compositionally biased region" description="Low complexity" evidence="6">
    <location>
        <begin position="491"/>
        <end position="503"/>
    </location>
</feature>
<keyword evidence="9" id="KW-1185">Reference proteome</keyword>
<dbReference type="GO" id="GO:0003723">
    <property type="term" value="F:RNA binding"/>
    <property type="evidence" value="ECO:0007669"/>
    <property type="project" value="Ensembl"/>
</dbReference>
<dbReference type="SMART" id="SM00739">
    <property type="entry name" value="KOW"/>
    <property type="match status" value="2"/>
</dbReference>
<dbReference type="InterPro" id="IPR041994">
    <property type="entry name" value="GPKOW_KOW2"/>
</dbReference>
<feature type="compositionally biased region" description="Basic and acidic residues" evidence="6">
    <location>
        <begin position="434"/>
        <end position="465"/>
    </location>
</feature>
<dbReference type="GeneTree" id="ENSGT00390000015154"/>
<comment type="similarity">
    <text evidence="2 5">Belongs to the MOS2 family.</text>
</comment>
<dbReference type="InterPro" id="IPR005824">
    <property type="entry name" value="KOW"/>
</dbReference>
<keyword evidence="5" id="KW-0507">mRNA processing</keyword>
<evidence type="ECO:0000256" key="6">
    <source>
        <dbReference type="SAM" id="MobiDB-lite"/>
    </source>
</evidence>
<dbReference type="InterPro" id="IPR026822">
    <property type="entry name" value="Spp2/MOS2_G-patch"/>
</dbReference>
<keyword evidence="3" id="KW-0677">Repeat</keyword>
<dbReference type="AlphaFoldDB" id="A0A670JWX8"/>
<evidence type="ECO:0000259" key="7">
    <source>
        <dbReference type="PROSITE" id="PS50174"/>
    </source>
</evidence>
<keyword evidence="4 5" id="KW-0539">Nucleus</keyword>
<name>A0A670JWX8_PODMU</name>
<feature type="compositionally biased region" description="Basic and acidic residues" evidence="6">
    <location>
        <begin position="352"/>
        <end position="364"/>
    </location>
</feature>
<feature type="compositionally biased region" description="Polar residues" evidence="6">
    <location>
        <begin position="98"/>
        <end position="111"/>
    </location>
</feature>
<dbReference type="CDD" id="cd13152">
    <property type="entry name" value="KOW_GPKOW_A"/>
    <property type="match status" value="1"/>
</dbReference>
<feature type="region of interest" description="Disordered" evidence="6">
    <location>
        <begin position="92"/>
        <end position="145"/>
    </location>
</feature>
<keyword evidence="5" id="KW-0508">mRNA splicing</keyword>
<feature type="compositionally biased region" description="Basic and acidic residues" evidence="6">
    <location>
        <begin position="472"/>
        <end position="481"/>
    </location>
</feature>
<dbReference type="InterPro" id="IPR045166">
    <property type="entry name" value="Spp2-like"/>
</dbReference>
<comment type="subcellular location">
    <subcellularLocation>
        <location evidence="1 5">Nucleus</location>
    </subcellularLocation>
</comment>
<dbReference type="PROSITE" id="PS50174">
    <property type="entry name" value="G_PATCH"/>
    <property type="match status" value="1"/>
</dbReference>
<dbReference type="CDD" id="cd13153">
    <property type="entry name" value="KOW_GPKOW_B"/>
    <property type="match status" value="1"/>
</dbReference>
<reference evidence="8" key="2">
    <citation type="submission" date="2025-08" db="UniProtKB">
        <authorList>
            <consortium name="Ensembl"/>
        </authorList>
    </citation>
    <scope>IDENTIFICATION</scope>
</reference>
<feature type="region of interest" description="Disordered" evidence="6">
    <location>
        <begin position="434"/>
        <end position="503"/>
    </location>
</feature>
<dbReference type="GO" id="GO:0005654">
    <property type="term" value="C:nucleoplasm"/>
    <property type="evidence" value="ECO:0007669"/>
    <property type="project" value="Ensembl"/>
</dbReference>
<evidence type="ECO:0000256" key="3">
    <source>
        <dbReference type="ARBA" id="ARBA00022737"/>
    </source>
</evidence>
<proteinExistence type="inferred from homology"/>
<reference evidence="8" key="3">
    <citation type="submission" date="2025-09" db="UniProtKB">
        <authorList>
            <consortium name="Ensembl"/>
        </authorList>
    </citation>
    <scope>IDENTIFICATION</scope>
</reference>
<dbReference type="GO" id="GO:0005681">
    <property type="term" value="C:spliceosomal complex"/>
    <property type="evidence" value="ECO:0007669"/>
    <property type="project" value="Ensembl"/>
</dbReference>
<feature type="region of interest" description="Disordered" evidence="6">
    <location>
        <begin position="313"/>
        <end position="373"/>
    </location>
</feature>
<comment type="function">
    <text evidence="5">RNA-binding protein involved in pre-mRNA splicing.</text>
</comment>
<sequence>MQGSLTMPRTTHAQGVLQQTKRCSLFRVGMAHAQFGSLPMRRRLLAVARKHGSCSVLLYSFSDLRESRSPLPRCTMGVIVIFFPCPLALPRRREGPRNSVSHDAQRATQVTPKAREGGKERRGSEGKMADGAEKPAGAQAAPVSFGFTRTTGRRRFLFVTGQDGGGEAKQEPDFLSAIEGRELQSVRPAPQPKELVIPLIQKNKWKKPEDPAPPQEQDGNSCVEAQAVRELIEESRKSQEQWESGTKIDPTLSIPLLMQNRVPDGYEDGDKVDVSLRPESSTEADYEEVPVEAYGLAMLKGMGWKAGEGIGNTFKQDVKPPEHRLRPKGLGLGADRSAAQDLQSSAPRRPPKPGEEPSKSKDEPLGLVPGGAVYIEAGPHKELYGKIEGVDGDNARVMVKLAIGGKTVTVSQHGVRPVTQKEYDKLAKDLSRLSKAHKEKEAEQRNGTKYESEHRTSEDKKEEKERKRKHPPGAERDDRAVKQNKGGGGSSSSSNSNSSSRSSHWLRRDLRVRFVDKLFKGGKYYNTKMVIEDVLKPDSCVCRTEEGRVLDGIHESMLETVIPRSDSDLVMVVLGEQAGRVGRILRRDKAQSRALVQLQREDEKVLTLEYDAVCHYVGGSEDD</sequence>
<feature type="compositionally biased region" description="Basic and acidic residues" evidence="6">
    <location>
        <begin position="113"/>
        <end position="133"/>
    </location>
</feature>
<evidence type="ECO:0000313" key="9">
    <source>
        <dbReference type="Proteomes" id="UP000472272"/>
    </source>
</evidence>